<proteinExistence type="predicted"/>
<dbReference type="RefSeq" id="YP_009302549.1">
    <property type="nucleotide sequence ID" value="NC_031245.1"/>
</dbReference>
<keyword evidence="2" id="KW-1185">Reference proteome</keyword>
<sequence>MKTIVQTIDKDAIVDKMFNELKQEFGNEGIGILFPNLSQSEQASSAVEIYDTEAIESVDTAQEGMRLLLNEGEVTISNPVETEKLSRILRTLNVDHIKLSNSDEDYALFVLQEDVSKLV</sequence>
<dbReference type="GeneID" id="29125329"/>
<organism evidence="1 2">
    <name type="scientific">Bacillus phage SP-15</name>
    <dbReference type="NCBI Taxonomy" id="1792032"/>
    <lineage>
        <taxon>Viruses</taxon>
        <taxon>Duplodnaviria</taxon>
        <taxon>Heunggongvirae</taxon>
        <taxon>Uroviricota</taxon>
        <taxon>Caudoviricetes</taxon>
        <taxon>Thornevirus</taxon>
        <taxon>Thornevirus SP15</taxon>
    </lineage>
</organism>
<reference evidence="1 2" key="1">
    <citation type="submission" date="2015-08" db="EMBL/GenBank/DDBJ databases">
        <authorList>
            <person name="Babu N.S."/>
            <person name="Beckwith C.J."/>
            <person name="Beseler K.G."/>
            <person name="Brison A."/>
            <person name="Carone J.V."/>
            <person name="Caskin T.P."/>
            <person name="Diamond M."/>
            <person name="Durham M.E."/>
            <person name="Foxe J.M."/>
            <person name="Go M."/>
            <person name="Henderson B.A."/>
            <person name="Jones I.B."/>
            <person name="McGettigan J.A."/>
            <person name="Micheletti S.J."/>
            <person name="Nasrallah M.E."/>
            <person name="Ortiz D."/>
            <person name="Piller C.R."/>
            <person name="Privatt S.R."/>
            <person name="Schneider S.L."/>
            <person name="Sharp S."/>
            <person name="Smith T.C."/>
            <person name="Stanton J.D."/>
            <person name="Ullery H.E."/>
            <person name="Wilson R.J."/>
            <person name="Serrano M.G."/>
            <person name="Buck G."/>
            <person name="Lee V."/>
            <person name="Wang Y."/>
            <person name="Carvalho R."/>
            <person name="Voegtly L."/>
            <person name="Shi R."/>
            <person name="Duckworth R."/>
            <person name="Johnson A."/>
            <person name="Loviza R."/>
            <person name="Walstead R."/>
            <person name="Shah Z."/>
            <person name="Kiflezghi M."/>
            <person name="Wade K."/>
            <person name="Ball S.L."/>
            <person name="Bradley K.W."/>
            <person name="Asai D.J."/>
            <person name="Bowman C.A."/>
            <person name="Russell D.A."/>
            <person name="Pope W.H."/>
            <person name="Jacobs-Sera D."/>
            <person name="Hendrix R.W."/>
            <person name="Hatfull G.F."/>
        </authorList>
    </citation>
    <scope>NUCLEOTIDE SEQUENCE [LARGE SCALE GENOMIC DNA]</scope>
</reference>
<evidence type="ECO:0000313" key="2">
    <source>
        <dbReference type="Proteomes" id="UP000203261"/>
    </source>
</evidence>
<name>A0A127AWH9_9CAUD</name>
<evidence type="ECO:0000313" key="1">
    <source>
        <dbReference type="EMBL" id="AMM44960.1"/>
    </source>
</evidence>
<protein>
    <submittedName>
        <fullName evidence="1">Uncharacterized protein</fullName>
    </submittedName>
</protein>
<gene>
    <name evidence="1" type="ORF">SP15_162</name>
</gene>
<dbReference type="Proteomes" id="UP000203261">
    <property type="component" value="Segment"/>
</dbReference>
<dbReference type="EMBL" id="KT624200">
    <property type="protein sequence ID" value="AMM44960.1"/>
    <property type="molecule type" value="Genomic_DNA"/>
</dbReference>
<accession>A0A127AWH9</accession>
<dbReference type="KEGG" id="vg:29125329"/>